<evidence type="ECO:0000259" key="5">
    <source>
        <dbReference type="PROSITE" id="PS51774"/>
    </source>
</evidence>
<feature type="compositionally biased region" description="Low complexity" evidence="4">
    <location>
        <begin position="161"/>
        <end position="170"/>
    </location>
</feature>
<proteinExistence type="inferred from homology"/>
<evidence type="ECO:0000256" key="3">
    <source>
        <dbReference type="SAM" id="Coils"/>
    </source>
</evidence>
<dbReference type="Pfam" id="PF07765">
    <property type="entry name" value="KIP1"/>
    <property type="match status" value="1"/>
</dbReference>
<reference evidence="6" key="1">
    <citation type="submission" date="2023-02" db="EMBL/GenBank/DDBJ databases">
        <title>Genome of toxic invasive species Heracleum sosnowskyi carries increased number of genes despite the absence of recent whole-genome duplications.</title>
        <authorList>
            <person name="Schelkunov M."/>
            <person name="Shtratnikova V."/>
            <person name="Makarenko M."/>
            <person name="Klepikova A."/>
            <person name="Omelchenko D."/>
            <person name="Novikova G."/>
            <person name="Obukhova E."/>
            <person name="Bogdanov V."/>
            <person name="Penin A."/>
            <person name="Logacheva M."/>
        </authorList>
    </citation>
    <scope>NUCLEOTIDE SEQUENCE</scope>
    <source>
        <strain evidence="6">Hsosn_3</strain>
        <tissue evidence="6">Leaf</tissue>
    </source>
</reference>
<evidence type="ECO:0000256" key="4">
    <source>
        <dbReference type="SAM" id="MobiDB-lite"/>
    </source>
</evidence>
<feature type="region of interest" description="Disordered" evidence="4">
    <location>
        <begin position="128"/>
        <end position="179"/>
    </location>
</feature>
<sequence>MLFSSSPSLHFSQFIFFTNASSSGEMEGFTPNSYSRRLDSYISLENSKWLAENVEGVDEILREFQRLAEVEYSEVKEAESCDQQKPEVVAHATRICHMYKLLAERYDQLTEEVRLQIPSLLNVKHSAINDNGSEHASPLQTPNQKLTSTKMKHDGDFKVYPSSGSGSPDSSLKEASEYSVSSDSESESFYSTINKDIVSPMSVKSKVPHGQFAEQTEPRKTETIAQKISGENADGIAKVRESEDYDMLFRRLAACEEELIITREKLHVDNARLEGELKKQQSITVLIDNLNVQLHEAQQSIQMRDADLEMEKRKVLELQYQVAESQFQIDDSKSYVELLMEELKMYREKLKGSEEELVKLKSEHCNEVSEGIRQFQSQIESAHKEIALLEAKLDSERDQVAELQEIIIGYVADISQRDQEITALKDKFSDAHSNFSVEKELLESDLYDLSEQNSGLLQENTKLNAIVKEFEAQIRSLQTEINCCKSEKMEMQEFHDAQVINMQLDIENIKAEAKAKGEQVEALNRNLDMLKLKYDMLMANKDELNAKLENLNAELSSKNDEIREMNNHLNQLHMENVEMIAESERAKKHEDELKDKVVELQNEVDRQVAVISDRAEEKREAIRQLCFSVEYYRNGYQELRQVFTGLKHRTVLAS</sequence>
<evidence type="ECO:0000313" key="6">
    <source>
        <dbReference type="EMBL" id="KAK1366724.1"/>
    </source>
</evidence>
<dbReference type="EMBL" id="JAUIZM010000009">
    <property type="protein sequence ID" value="KAK1366724.1"/>
    <property type="molecule type" value="Genomic_DNA"/>
</dbReference>
<organism evidence="6 7">
    <name type="scientific">Heracleum sosnowskyi</name>
    <dbReference type="NCBI Taxonomy" id="360622"/>
    <lineage>
        <taxon>Eukaryota</taxon>
        <taxon>Viridiplantae</taxon>
        <taxon>Streptophyta</taxon>
        <taxon>Embryophyta</taxon>
        <taxon>Tracheophyta</taxon>
        <taxon>Spermatophyta</taxon>
        <taxon>Magnoliopsida</taxon>
        <taxon>eudicotyledons</taxon>
        <taxon>Gunneridae</taxon>
        <taxon>Pentapetalae</taxon>
        <taxon>asterids</taxon>
        <taxon>campanulids</taxon>
        <taxon>Apiales</taxon>
        <taxon>Apiaceae</taxon>
        <taxon>Apioideae</taxon>
        <taxon>apioid superclade</taxon>
        <taxon>Tordylieae</taxon>
        <taxon>Tordyliinae</taxon>
        <taxon>Heracleum</taxon>
    </lineage>
</organism>
<dbReference type="Proteomes" id="UP001237642">
    <property type="component" value="Unassembled WGS sequence"/>
</dbReference>
<dbReference type="AlphaFoldDB" id="A0AAD8MBH5"/>
<dbReference type="PANTHER" id="PTHR32258:SF14">
    <property type="entry name" value="GB|AAF19561.1"/>
    <property type="match status" value="1"/>
</dbReference>
<accession>A0AAD8MBH5</accession>
<evidence type="ECO:0000256" key="1">
    <source>
        <dbReference type="ARBA" id="ARBA00023054"/>
    </source>
</evidence>
<reference evidence="6" key="2">
    <citation type="submission" date="2023-05" db="EMBL/GenBank/DDBJ databases">
        <authorList>
            <person name="Schelkunov M.I."/>
        </authorList>
    </citation>
    <scope>NUCLEOTIDE SEQUENCE</scope>
    <source>
        <strain evidence="6">Hsosn_3</strain>
        <tissue evidence="6">Leaf</tissue>
    </source>
</reference>
<name>A0AAD8MBH5_9APIA</name>
<feature type="domain" description="NAB" evidence="5">
    <location>
        <begin position="34"/>
        <end position="113"/>
    </location>
</feature>
<keyword evidence="1 3" id="KW-0175">Coiled coil</keyword>
<dbReference type="PROSITE" id="PS51774">
    <property type="entry name" value="NAB"/>
    <property type="match status" value="1"/>
</dbReference>
<dbReference type="InterPro" id="IPR011684">
    <property type="entry name" value="NAB"/>
</dbReference>
<dbReference type="GO" id="GO:0005774">
    <property type="term" value="C:vacuolar membrane"/>
    <property type="evidence" value="ECO:0007669"/>
    <property type="project" value="TreeGrafter"/>
</dbReference>
<evidence type="ECO:0000313" key="7">
    <source>
        <dbReference type="Proteomes" id="UP001237642"/>
    </source>
</evidence>
<feature type="compositionally biased region" description="Polar residues" evidence="4">
    <location>
        <begin position="138"/>
        <end position="149"/>
    </location>
</feature>
<comment type="caution">
    <text evidence="6">The sequence shown here is derived from an EMBL/GenBank/DDBJ whole genome shotgun (WGS) entry which is preliminary data.</text>
</comment>
<evidence type="ECO:0000256" key="2">
    <source>
        <dbReference type="ARBA" id="ARBA00038006"/>
    </source>
</evidence>
<comment type="similarity">
    <text evidence="2">Belongs to the NET family.</text>
</comment>
<keyword evidence="7" id="KW-1185">Reference proteome</keyword>
<dbReference type="PANTHER" id="PTHR32258">
    <property type="entry name" value="PROTEIN NETWORKED 4A"/>
    <property type="match status" value="1"/>
</dbReference>
<feature type="coiled-coil region" evidence="3">
    <location>
        <begin position="336"/>
        <end position="406"/>
    </location>
</feature>
<dbReference type="Gene3D" id="1.10.287.1490">
    <property type="match status" value="1"/>
</dbReference>
<dbReference type="InterPro" id="IPR051861">
    <property type="entry name" value="NET_actin-binding_domain"/>
</dbReference>
<gene>
    <name evidence="6" type="ORF">POM88_042285</name>
</gene>
<protein>
    <submittedName>
        <fullName evidence="6">NAB domain-containing protein</fullName>
    </submittedName>
</protein>
<feature type="coiled-coil region" evidence="3">
    <location>
        <begin position="460"/>
        <end position="610"/>
    </location>
</feature>
<dbReference type="GO" id="GO:0003779">
    <property type="term" value="F:actin binding"/>
    <property type="evidence" value="ECO:0007669"/>
    <property type="project" value="InterPro"/>
</dbReference>